<dbReference type="SUPFAM" id="SSF56436">
    <property type="entry name" value="C-type lectin-like"/>
    <property type="match status" value="1"/>
</dbReference>
<accession>A0ABT6FAU6</accession>
<proteinExistence type="predicted"/>
<feature type="chain" id="PRO_5047334407" evidence="1">
    <location>
        <begin position="24"/>
        <end position="283"/>
    </location>
</feature>
<dbReference type="RefSeq" id="WP_277861007.1">
    <property type="nucleotide sequence ID" value="NZ_JARRAG010000002.1"/>
</dbReference>
<dbReference type="PANTHER" id="PTHR23150:SF19">
    <property type="entry name" value="FORMYLGLYCINE-GENERATING ENZYME"/>
    <property type="match status" value="1"/>
</dbReference>
<evidence type="ECO:0000259" key="2">
    <source>
        <dbReference type="Pfam" id="PF03781"/>
    </source>
</evidence>
<dbReference type="Pfam" id="PF03781">
    <property type="entry name" value="FGE-sulfatase"/>
    <property type="match status" value="1"/>
</dbReference>
<sequence>MTTRQARLALASLALGLVRPAAAQDDAFAGVRAGEERRVAGVALCWCPPGRFLMGSPPDEPERRPGEDRVEVRLARGFWIGKYEATQGDWKRVVGDLPGPLTAELPGGDAYPVGNVNFAEAEDFCRRLTLKATATEELPAGWEFRLPTEAQWEYACRAGTTTATAFGDSLGRAQANFQGRPYNGAADDGPSLGRASEVGRYPANSWGIHDMHGNTFEWCRDWYHPKLPGGDDPDLSSAPASSRVRRGGVWTDDGWPCRSAFRLRFEPERRYDHIGFRVVAARR</sequence>
<protein>
    <submittedName>
        <fullName evidence="3">Formylglycine-generating enzyme family protein</fullName>
    </submittedName>
</protein>
<keyword evidence="4" id="KW-1185">Reference proteome</keyword>
<dbReference type="Proteomes" id="UP001216907">
    <property type="component" value="Unassembled WGS sequence"/>
</dbReference>
<dbReference type="InterPro" id="IPR042095">
    <property type="entry name" value="SUMF_sf"/>
</dbReference>
<reference evidence="3 4" key="1">
    <citation type="submission" date="2023-03" db="EMBL/GenBank/DDBJ databases">
        <title>Paludisphaera mucosa sp. nov. a novel planctomycete from northern fen.</title>
        <authorList>
            <person name="Ivanova A."/>
        </authorList>
    </citation>
    <scope>NUCLEOTIDE SEQUENCE [LARGE SCALE GENOMIC DNA]</scope>
    <source>
        <strain evidence="3 4">Pla2</strain>
    </source>
</reference>
<evidence type="ECO:0000313" key="3">
    <source>
        <dbReference type="EMBL" id="MDG3004652.1"/>
    </source>
</evidence>
<feature type="domain" description="Sulfatase-modifying factor enzyme-like" evidence="2">
    <location>
        <begin position="46"/>
        <end position="279"/>
    </location>
</feature>
<name>A0ABT6FAU6_9BACT</name>
<keyword evidence="1" id="KW-0732">Signal</keyword>
<dbReference type="InterPro" id="IPR016187">
    <property type="entry name" value="CTDL_fold"/>
</dbReference>
<evidence type="ECO:0000313" key="4">
    <source>
        <dbReference type="Proteomes" id="UP001216907"/>
    </source>
</evidence>
<dbReference type="PANTHER" id="PTHR23150">
    <property type="entry name" value="SULFATASE MODIFYING FACTOR 1, 2"/>
    <property type="match status" value="1"/>
</dbReference>
<feature type="signal peptide" evidence="1">
    <location>
        <begin position="1"/>
        <end position="23"/>
    </location>
</feature>
<dbReference type="InterPro" id="IPR051043">
    <property type="entry name" value="Sulfatase_Mod_Factor_Kinase"/>
</dbReference>
<evidence type="ECO:0000256" key="1">
    <source>
        <dbReference type="SAM" id="SignalP"/>
    </source>
</evidence>
<comment type="caution">
    <text evidence="3">The sequence shown here is derived from an EMBL/GenBank/DDBJ whole genome shotgun (WGS) entry which is preliminary data.</text>
</comment>
<gene>
    <name evidence="3" type="ORF">PZE19_12765</name>
</gene>
<dbReference type="Gene3D" id="3.90.1580.10">
    <property type="entry name" value="paralog of FGE (formylglycine-generating enzyme)"/>
    <property type="match status" value="1"/>
</dbReference>
<organism evidence="3 4">
    <name type="scientific">Paludisphaera mucosa</name>
    <dbReference type="NCBI Taxonomy" id="3030827"/>
    <lineage>
        <taxon>Bacteria</taxon>
        <taxon>Pseudomonadati</taxon>
        <taxon>Planctomycetota</taxon>
        <taxon>Planctomycetia</taxon>
        <taxon>Isosphaerales</taxon>
        <taxon>Isosphaeraceae</taxon>
        <taxon>Paludisphaera</taxon>
    </lineage>
</organism>
<dbReference type="EMBL" id="JARRAG010000002">
    <property type="protein sequence ID" value="MDG3004652.1"/>
    <property type="molecule type" value="Genomic_DNA"/>
</dbReference>
<dbReference type="InterPro" id="IPR005532">
    <property type="entry name" value="SUMF_dom"/>
</dbReference>